<dbReference type="Proteomes" id="UP001431783">
    <property type="component" value="Unassembled WGS sequence"/>
</dbReference>
<protein>
    <submittedName>
        <fullName evidence="1">Uncharacterized protein</fullName>
    </submittedName>
</protein>
<comment type="caution">
    <text evidence="1">The sequence shown here is derived from an EMBL/GenBank/DDBJ whole genome shotgun (WGS) entry which is preliminary data.</text>
</comment>
<dbReference type="AlphaFoldDB" id="A0AAW1U089"/>
<evidence type="ECO:0000313" key="1">
    <source>
        <dbReference type="EMBL" id="KAK9873391.1"/>
    </source>
</evidence>
<evidence type="ECO:0000313" key="2">
    <source>
        <dbReference type="Proteomes" id="UP001431783"/>
    </source>
</evidence>
<name>A0AAW1U089_9CUCU</name>
<keyword evidence="2" id="KW-1185">Reference proteome</keyword>
<reference evidence="1 2" key="1">
    <citation type="submission" date="2023-03" db="EMBL/GenBank/DDBJ databases">
        <title>Genome insight into feeding habits of ladybird beetles.</title>
        <authorList>
            <person name="Li H.-S."/>
            <person name="Huang Y.-H."/>
            <person name="Pang H."/>
        </authorList>
    </citation>
    <scope>NUCLEOTIDE SEQUENCE [LARGE SCALE GENOMIC DNA]</scope>
    <source>
        <strain evidence="1">SYSU_2023b</strain>
        <tissue evidence="1">Whole body</tissue>
    </source>
</reference>
<organism evidence="1 2">
    <name type="scientific">Henosepilachna vigintioctopunctata</name>
    <dbReference type="NCBI Taxonomy" id="420089"/>
    <lineage>
        <taxon>Eukaryota</taxon>
        <taxon>Metazoa</taxon>
        <taxon>Ecdysozoa</taxon>
        <taxon>Arthropoda</taxon>
        <taxon>Hexapoda</taxon>
        <taxon>Insecta</taxon>
        <taxon>Pterygota</taxon>
        <taxon>Neoptera</taxon>
        <taxon>Endopterygota</taxon>
        <taxon>Coleoptera</taxon>
        <taxon>Polyphaga</taxon>
        <taxon>Cucujiformia</taxon>
        <taxon>Coccinelloidea</taxon>
        <taxon>Coccinellidae</taxon>
        <taxon>Epilachninae</taxon>
        <taxon>Epilachnini</taxon>
        <taxon>Henosepilachna</taxon>
    </lineage>
</organism>
<proteinExistence type="predicted"/>
<dbReference type="EMBL" id="JARQZJ010000019">
    <property type="protein sequence ID" value="KAK9873391.1"/>
    <property type="molecule type" value="Genomic_DNA"/>
</dbReference>
<gene>
    <name evidence="1" type="ORF">WA026_022454</name>
</gene>
<accession>A0AAW1U089</accession>
<sequence>MKNDIWATLFQKISTDEQPQHDQCPPGSDSWCTWQQAKAEDTLNDYVHNRPLSNEVIKPIYEELSKDDLLNSCLVGYTLNSNESFNSVLWTMAPKSISSGLKVLSVCSDLAVCILNHGTASVMNVARIALKSSRKNEAQENLSLGGQLYGAGIED</sequence>